<gene>
    <name evidence="1" type="ORF">MUN53_11750</name>
</gene>
<proteinExistence type="predicted"/>
<dbReference type="SUPFAM" id="SSF64496">
    <property type="entry name" value="DNA-binding domain of intron-encoded endonucleases"/>
    <property type="match status" value="1"/>
</dbReference>
<dbReference type="InterPro" id="IPR036388">
    <property type="entry name" value="WH-like_DNA-bd_sf"/>
</dbReference>
<dbReference type="EMBL" id="JAKZMM010000030">
    <property type="protein sequence ID" value="MCJ2381275.1"/>
    <property type="molecule type" value="Genomic_DNA"/>
</dbReference>
<sequence length="132" mass="15209">MNWIRSTKMKIKEFDEKVRIGSEVVFEGKICHVRDLNRKTHEASLGRSELWVRCSEFELYTGGEVPCYVEEKDPPFKLGRPGKPVVAIFQNGKMKVFTSLSEASDVLGISRYTIKRALHSENTQVVGIRFEW</sequence>
<organism evidence="1 2">
    <name type="scientific">Parabacteroides faecalis</name>
    <dbReference type="NCBI Taxonomy" id="2924040"/>
    <lineage>
        <taxon>Bacteria</taxon>
        <taxon>Pseudomonadati</taxon>
        <taxon>Bacteroidota</taxon>
        <taxon>Bacteroidia</taxon>
        <taxon>Bacteroidales</taxon>
        <taxon>Tannerellaceae</taxon>
        <taxon>Parabacteroides</taxon>
    </lineage>
</organism>
<reference evidence="1 2" key="1">
    <citation type="submission" date="2022-03" db="EMBL/GenBank/DDBJ databases">
        <title>Parabacteroides sp. nov. isolated from swine feces.</title>
        <authorList>
            <person name="Bak J.E."/>
        </authorList>
    </citation>
    <scope>NUCLEOTIDE SEQUENCE [LARGE SCALE GENOMIC DNA]</scope>
    <source>
        <strain evidence="1 2">AGMB00274</strain>
    </source>
</reference>
<evidence type="ECO:0000313" key="1">
    <source>
        <dbReference type="EMBL" id="MCJ2381275.1"/>
    </source>
</evidence>
<evidence type="ECO:0000313" key="2">
    <source>
        <dbReference type="Proteomes" id="UP001165444"/>
    </source>
</evidence>
<dbReference type="Proteomes" id="UP001165444">
    <property type="component" value="Unassembled WGS sequence"/>
</dbReference>
<comment type="caution">
    <text evidence="1">The sequence shown here is derived from an EMBL/GenBank/DDBJ whole genome shotgun (WGS) entry which is preliminary data.</text>
</comment>
<accession>A0ABT0C331</accession>
<dbReference type="RefSeq" id="WP_243325568.1">
    <property type="nucleotide sequence ID" value="NZ_JAKZMM010000030.1"/>
</dbReference>
<name>A0ABT0C331_9BACT</name>
<keyword evidence="2" id="KW-1185">Reference proteome</keyword>
<dbReference type="Gene3D" id="1.10.10.10">
    <property type="entry name" value="Winged helix-like DNA-binding domain superfamily/Winged helix DNA-binding domain"/>
    <property type="match status" value="1"/>
</dbReference>
<protein>
    <submittedName>
        <fullName evidence="1">Uncharacterized protein</fullName>
    </submittedName>
</protein>